<protein>
    <submittedName>
        <fullName evidence="9">Acetyl-CoA synthetase-like protein</fullName>
    </submittedName>
</protein>
<keyword evidence="10" id="KW-1185">Reference proteome</keyword>
<gene>
    <name evidence="9" type="ORF">NA56DRAFT_631110</name>
</gene>
<dbReference type="InterPro" id="IPR000873">
    <property type="entry name" value="AMP-dep_synth/lig_dom"/>
</dbReference>
<dbReference type="Gene3D" id="3.40.50.12780">
    <property type="entry name" value="N-terminal domain of ligase-like"/>
    <property type="match status" value="1"/>
</dbReference>
<dbReference type="PANTHER" id="PTHR24096:SF317">
    <property type="entry name" value="ADENYLATE-FORMING ENZYME AFEA"/>
    <property type="match status" value="1"/>
</dbReference>
<evidence type="ECO:0000313" key="10">
    <source>
        <dbReference type="Proteomes" id="UP000235672"/>
    </source>
</evidence>
<dbReference type="OrthoDB" id="2150604at2759"/>
<dbReference type="AlphaFoldDB" id="A0A2J6PUX4"/>
<evidence type="ECO:0000256" key="6">
    <source>
        <dbReference type="SAM" id="MobiDB-lite"/>
    </source>
</evidence>
<proteinExistence type="inferred from homology"/>
<comment type="similarity">
    <text evidence="2">Belongs to the ATP-dependent AMP-binding enzyme family.</text>
</comment>
<name>A0A2J6PUX4_9HELO</name>
<dbReference type="EMBL" id="KZ613497">
    <property type="protein sequence ID" value="PMD17824.1"/>
    <property type="molecule type" value="Genomic_DNA"/>
</dbReference>
<dbReference type="PANTHER" id="PTHR24096">
    <property type="entry name" value="LONG-CHAIN-FATTY-ACID--COA LIGASE"/>
    <property type="match status" value="1"/>
</dbReference>
<organism evidence="9 10">
    <name type="scientific">Hyaloscypha hepaticicola</name>
    <dbReference type="NCBI Taxonomy" id="2082293"/>
    <lineage>
        <taxon>Eukaryota</taxon>
        <taxon>Fungi</taxon>
        <taxon>Dikarya</taxon>
        <taxon>Ascomycota</taxon>
        <taxon>Pezizomycotina</taxon>
        <taxon>Leotiomycetes</taxon>
        <taxon>Helotiales</taxon>
        <taxon>Hyaloscyphaceae</taxon>
        <taxon>Hyaloscypha</taxon>
    </lineage>
</organism>
<dbReference type="Gene3D" id="3.30.300.30">
    <property type="match status" value="1"/>
</dbReference>
<dbReference type="GO" id="GO:0019748">
    <property type="term" value="P:secondary metabolic process"/>
    <property type="evidence" value="ECO:0007669"/>
    <property type="project" value="TreeGrafter"/>
</dbReference>
<feature type="region of interest" description="Disordered" evidence="6">
    <location>
        <begin position="540"/>
        <end position="580"/>
    </location>
</feature>
<evidence type="ECO:0000259" key="8">
    <source>
        <dbReference type="Pfam" id="PF13193"/>
    </source>
</evidence>
<accession>A0A2J6PUX4</accession>
<evidence type="ECO:0000256" key="4">
    <source>
        <dbReference type="ARBA" id="ARBA00022741"/>
    </source>
</evidence>
<dbReference type="InterPro" id="IPR045851">
    <property type="entry name" value="AMP-bd_C_sf"/>
</dbReference>
<dbReference type="STRING" id="1745343.A0A2J6PUX4"/>
<keyword evidence="5" id="KW-0067">ATP-binding</keyword>
<feature type="domain" description="AMP-dependent synthetase/ligase" evidence="7">
    <location>
        <begin position="13"/>
        <end position="372"/>
    </location>
</feature>
<evidence type="ECO:0000256" key="2">
    <source>
        <dbReference type="ARBA" id="ARBA00006432"/>
    </source>
</evidence>
<keyword evidence="3" id="KW-0436">Ligase</keyword>
<comment type="pathway">
    <text evidence="1">Secondary metabolite biosynthesis.</text>
</comment>
<evidence type="ECO:0000313" key="9">
    <source>
        <dbReference type="EMBL" id="PMD17824.1"/>
    </source>
</evidence>
<dbReference type="SUPFAM" id="SSF56801">
    <property type="entry name" value="Acetyl-CoA synthetase-like"/>
    <property type="match status" value="1"/>
</dbReference>
<reference evidence="9 10" key="1">
    <citation type="submission" date="2016-05" db="EMBL/GenBank/DDBJ databases">
        <title>A degradative enzymes factory behind the ericoid mycorrhizal symbiosis.</title>
        <authorList>
            <consortium name="DOE Joint Genome Institute"/>
            <person name="Martino E."/>
            <person name="Morin E."/>
            <person name="Grelet G."/>
            <person name="Kuo A."/>
            <person name="Kohler A."/>
            <person name="Daghino S."/>
            <person name="Barry K."/>
            <person name="Choi C."/>
            <person name="Cichocki N."/>
            <person name="Clum A."/>
            <person name="Copeland A."/>
            <person name="Hainaut M."/>
            <person name="Haridas S."/>
            <person name="Labutti K."/>
            <person name="Lindquist E."/>
            <person name="Lipzen A."/>
            <person name="Khouja H.-R."/>
            <person name="Murat C."/>
            <person name="Ohm R."/>
            <person name="Olson A."/>
            <person name="Spatafora J."/>
            <person name="Veneault-Fourrey C."/>
            <person name="Henrissat B."/>
            <person name="Grigoriev I."/>
            <person name="Martin F."/>
            <person name="Perotto S."/>
        </authorList>
    </citation>
    <scope>NUCLEOTIDE SEQUENCE [LARGE SCALE GENOMIC DNA]</scope>
    <source>
        <strain evidence="9 10">UAMH 7357</strain>
    </source>
</reference>
<evidence type="ECO:0000256" key="5">
    <source>
        <dbReference type="ARBA" id="ARBA00022840"/>
    </source>
</evidence>
<keyword evidence="4" id="KW-0547">Nucleotide-binding</keyword>
<dbReference type="InterPro" id="IPR025110">
    <property type="entry name" value="AMP-bd_C"/>
</dbReference>
<sequence length="612" mass="67844">MDIVSWTFSRMREAREEPVYIDANDTKRSLSVNDVRTLVRQLAAGLSHYGLVKGDTVCTVSFNDINYTAIYLGIIGAGGCFTGTNPGYTARELIHQVKITGAKFFLTELKTLEISIAAAKECGIPDSNIFVLNFRGEDVPALYRSWNALLEHGEQDWVEVDDPATPAAYISTSGTTGLTKAAIIPHSYLISQGAIIEKVLHSKEKVSYLVAIPPFHAFTIPVQHALPLRNNISVYTLPRFEETSSLYALETFKIARTIAVPPILLALSKHSAARLESLRQICVGGSPLPLRVQAELYAKLSPAARITQVYGMTEVGWATHWKKKKRDTTGSIGQALPGFKIRVVDREGKVLLKQEAIGEIQIYNPNSMKGYLGNIPATGEAFTPDHWVRTGDIGYVKDKNWYVVDRAKDLIKVRGWQVSPAEIESALLEHPDIRDAGVIGIPAQDGCGESPMAFIVVKEGSSLDESQVKLFLATRLARYKNVEEVNFIDRVPRNPIGKILRRVLRDMQGTRHPNPDQAAAKEYAIALKKISVYERLKVAGSESEKTPSSPSLEAGESKPVGLEQEMSPNDTGGKKRKLCPTSHFWQWRKRRILTRSQKIQGSLTRVDGREEL</sequence>
<dbReference type="Proteomes" id="UP000235672">
    <property type="component" value="Unassembled WGS sequence"/>
</dbReference>
<feature type="domain" description="AMP-binding enzyme C-terminal" evidence="8">
    <location>
        <begin position="422"/>
        <end position="498"/>
    </location>
</feature>
<evidence type="ECO:0000259" key="7">
    <source>
        <dbReference type="Pfam" id="PF00501"/>
    </source>
</evidence>
<dbReference type="Pfam" id="PF00501">
    <property type="entry name" value="AMP-binding"/>
    <property type="match status" value="1"/>
</dbReference>
<dbReference type="InterPro" id="IPR042099">
    <property type="entry name" value="ANL_N_sf"/>
</dbReference>
<dbReference type="Pfam" id="PF13193">
    <property type="entry name" value="AMP-binding_C"/>
    <property type="match status" value="1"/>
</dbReference>
<dbReference type="GO" id="GO:0016405">
    <property type="term" value="F:CoA-ligase activity"/>
    <property type="evidence" value="ECO:0007669"/>
    <property type="project" value="TreeGrafter"/>
</dbReference>
<evidence type="ECO:0000256" key="3">
    <source>
        <dbReference type="ARBA" id="ARBA00022598"/>
    </source>
</evidence>
<evidence type="ECO:0000256" key="1">
    <source>
        <dbReference type="ARBA" id="ARBA00005179"/>
    </source>
</evidence>
<dbReference type="GO" id="GO:0005524">
    <property type="term" value="F:ATP binding"/>
    <property type="evidence" value="ECO:0007669"/>
    <property type="project" value="UniProtKB-KW"/>
</dbReference>